<evidence type="ECO:0000313" key="2">
    <source>
        <dbReference type="EMBL" id="ACZ39418.1"/>
    </source>
</evidence>
<organism evidence="2 3">
    <name type="scientific">Sphaerobacter thermophilus (strain ATCC 49802 / DSM 20745 / KCCM 41009 / NCIMB 13125 / S 6022)</name>
    <dbReference type="NCBI Taxonomy" id="479434"/>
    <lineage>
        <taxon>Bacteria</taxon>
        <taxon>Pseudomonadati</taxon>
        <taxon>Thermomicrobiota</taxon>
        <taxon>Thermomicrobia</taxon>
        <taxon>Sphaerobacterales</taxon>
        <taxon>Sphaerobacterineae</taxon>
        <taxon>Sphaerobacteraceae</taxon>
        <taxon>Sphaerobacter</taxon>
    </lineage>
</organism>
<dbReference type="SMART" id="SM00842">
    <property type="entry name" value="FtsA"/>
    <property type="match status" value="1"/>
</dbReference>
<dbReference type="InterPro" id="IPR003494">
    <property type="entry name" value="SHS2_FtsA"/>
</dbReference>
<dbReference type="HOGENOM" id="CLU_705772_0_0_0"/>
<dbReference type="RefSeq" id="WP_012872464.1">
    <property type="nucleotide sequence ID" value="NC_013523.1"/>
</dbReference>
<dbReference type="InParanoid" id="D1C5A1"/>
<evidence type="ECO:0000313" key="3">
    <source>
        <dbReference type="Proteomes" id="UP000002027"/>
    </source>
</evidence>
<dbReference type="OrthoDB" id="9768127at2"/>
<keyword evidence="2" id="KW-0132">Cell division</keyword>
<dbReference type="SUPFAM" id="SSF53067">
    <property type="entry name" value="Actin-like ATPase domain"/>
    <property type="match status" value="2"/>
</dbReference>
<dbReference type="AlphaFoldDB" id="D1C5A1"/>
<keyword evidence="3" id="KW-1185">Reference proteome</keyword>
<dbReference type="GO" id="GO:0051301">
    <property type="term" value="P:cell division"/>
    <property type="evidence" value="ECO:0007669"/>
    <property type="project" value="UniProtKB-KW"/>
</dbReference>
<dbReference type="InterPro" id="IPR043129">
    <property type="entry name" value="ATPase_NBD"/>
</dbReference>
<dbReference type="FunCoup" id="D1C5A1">
    <property type="interactions" value="227"/>
</dbReference>
<proteinExistence type="predicted"/>
<dbReference type="PANTHER" id="PTHR32432">
    <property type="entry name" value="CELL DIVISION PROTEIN FTSA-RELATED"/>
    <property type="match status" value="1"/>
</dbReference>
<dbReference type="EMBL" id="CP001823">
    <property type="protein sequence ID" value="ACZ39418.1"/>
    <property type="molecule type" value="Genomic_DNA"/>
</dbReference>
<dbReference type="InterPro" id="IPR050696">
    <property type="entry name" value="FtsA/MreB"/>
</dbReference>
<dbReference type="KEGG" id="sti:Sthe_1988"/>
<reference evidence="3" key="1">
    <citation type="submission" date="2009-11" db="EMBL/GenBank/DDBJ databases">
        <title>The complete chromosome 1 of Sphaerobacter thermophilus DSM 20745.</title>
        <authorList>
            <person name="Lucas S."/>
            <person name="Copeland A."/>
            <person name="Lapidus A."/>
            <person name="Glavina del Rio T."/>
            <person name="Dalin E."/>
            <person name="Tice H."/>
            <person name="Bruce D."/>
            <person name="Goodwin L."/>
            <person name="Pitluck S."/>
            <person name="Kyrpides N."/>
            <person name="Mavromatis K."/>
            <person name="Ivanova N."/>
            <person name="Mikhailova N."/>
            <person name="LaButti K.M."/>
            <person name="Clum A."/>
            <person name="Sun H.I."/>
            <person name="Brettin T."/>
            <person name="Detter J.C."/>
            <person name="Han C."/>
            <person name="Larimer F."/>
            <person name="Land M."/>
            <person name="Hauser L."/>
            <person name="Markowitz V."/>
            <person name="Cheng J.F."/>
            <person name="Hugenholtz P."/>
            <person name="Woyke T."/>
            <person name="Wu D."/>
            <person name="Steenblock K."/>
            <person name="Schneider S."/>
            <person name="Pukall R."/>
            <person name="Goeker M."/>
            <person name="Klenk H.P."/>
            <person name="Eisen J.A."/>
        </authorList>
    </citation>
    <scope>NUCLEOTIDE SEQUENCE [LARGE SCALE GENOMIC DNA]</scope>
    <source>
        <strain evidence="3">ATCC 49802 / DSM 20745 / S 6022</strain>
    </source>
</reference>
<name>D1C5A1_SPHTD</name>
<dbReference type="eggNOG" id="COG0849">
    <property type="taxonomic scope" value="Bacteria"/>
</dbReference>
<dbReference type="SMR" id="D1C5A1"/>
<accession>D1C5A1</accession>
<dbReference type="STRING" id="479434.Sthe_1988"/>
<reference evidence="2 3" key="2">
    <citation type="journal article" date="2010" name="Stand. Genomic Sci.">
        <title>Complete genome sequence of Desulfohalobium retbaense type strain (HR(100)).</title>
        <authorList>
            <person name="Spring S."/>
            <person name="Nolan M."/>
            <person name="Lapidus A."/>
            <person name="Glavina Del Rio T."/>
            <person name="Copeland A."/>
            <person name="Tice H."/>
            <person name="Cheng J.F."/>
            <person name="Lucas S."/>
            <person name="Land M."/>
            <person name="Chen F."/>
            <person name="Bruce D."/>
            <person name="Goodwin L."/>
            <person name="Pitluck S."/>
            <person name="Ivanova N."/>
            <person name="Mavromatis K."/>
            <person name="Mikhailova N."/>
            <person name="Pati A."/>
            <person name="Chen A."/>
            <person name="Palaniappan K."/>
            <person name="Hauser L."/>
            <person name="Chang Y.J."/>
            <person name="Jeffries C.D."/>
            <person name="Munk C."/>
            <person name="Kiss H."/>
            <person name="Chain P."/>
            <person name="Han C."/>
            <person name="Brettin T."/>
            <person name="Detter J.C."/>
            <person name="Schuler E."/>
            <person name="Goker M."/>
            <person name="Rohde M."/>
            <person name="Bristow J."/>
            <person name="Eisen J.A."/>
            <person name="Markowitz V."/>
            <person name="Hugenholtz P."/>
            <person name="Kyrpides N.C."/>
            <person name="Klenk H.P."/>
        </authorList>
    </citation>
    <scope>NUCLEOTIDE SEQUENCE [LARGE SCALE GENOMIC DNA]</scope>
    <source>
        <strain evidence="3">ATCC 49802 / DSM 20745 / S 6022</strain>
    </source>
</reference>
<feature type="domain" description="SHS2" evidence="1">
    <location>
        <begin position="7"/>
        <end position="193"/>
    </location>
</feature>
<keyword evidence="2" id="KW-0131">Cell cycle</keyword>
<dbReference type="Gene3D" id="3.30.420.40">
    <property type="match status" value="2"/>
</dbReference>
<evidence type="ECO:0000259" key="1">
    <source>
        <dbReference type="SMART" id="SM00842"/>
    </source>
</evidence>
<protein>
    <submittedName>
        <fullName evidence="2">Actin-like protein ATPase involved in cell division-like protein</fullName>
    </submittedName>
</protein>
<dbReference type="Proteomes" id="UP000002027">
    <property type="component" value="Chromosome 1"/>
</dbReference>
<gene>
    <name evidence="2" type="ordered locus">Sthe_1988</name>
</gene>
<sequence length="391" mass="41029">MTAHRWYVGLDIGSSTVAVATATHDAAGQVALAGCEVLPSAGVVRGEVVDAAALEQVLAAALRRVAERTGAPVERVALSVSGLHLRRVTAAAEQRTPRAVRVEADMLEALHRRALRDPRVAGVVLASVPRGCTVDGFPVVDPLAGLYGHVVRVKMEVYSIPTSYVDTRARILAQLGAEVDLLMPRAMAAAEAALPASVREQGALLIDLGGTTTDVAVYLDGQIRELFSMPIGVRSVATLGRGVTPVASGARGYPAPRTVPGGGMVDLFHRIRQRLDDLDLGWRLAGGAVLAGGGAGIDGVLGAAQRGLRIPVRLARPGGPRFSDTRTTGAVGLVLAQARLRPLEPAPEGVFGMDETLPDEFEEVEPEPPRPGLWPALGRWLREFVPLGGTD</sequence>